<comment type="caution">
    <text evidence="1">The sequence shown here is derived from an EMBL/GenBank/DDBJ whole genome shotgun (WGS) entry which is preliminary data.</text>
</comment>
<proteinExistence type="predicted"/>
<dbReference type="AlphaFoldDB" id="A0AAN8TC24"/>
<keyword evidence="2" id="KW-1185">Reference proteome</keyword>
<organism evidence="1 2">
    <name type="scientific">Solanum bulbocastanum</name>
    <name type="common">Wild potato</name>
    <dbReference type="NCBI Taxonomy" id="147425"/>
    <lineage>
        <taxon>Eukaryota</taxon>
        <taxon>Viridiplantae</taxon>
        <taxon>Streptophyta</taxon>
        <taxon>Embryophyta</taxon>
        <taxon>Tracheophyta</taxon>
        <taxon>Spermatophyta</taxon>
        <taxon>Magnoliopsida</taxon>
        <taxon>eudicotyledons</taxon>
        <taxon>Gunneridae</taxon>
        <taxon>Pentapetalae</taxon>
        <taxon>asterids</taxon>
        <taxon>lamiids</taxon>
        <taxon>Solanales</taxon>
        <taxon>Solanaceae</taxon>
        <taxon>Solanoideae</taxon>
        <taxon>Solaneae</taxon>
        <taxon>Solanum</taxon>
    </lineage>
</organism>
<dbReference type="EMBL" id="JBANQN010000008">
    <property type="protein sequence ID" value="KAK6782212.1"/>
    <property type="molecule type" value="Genomic_DNA"/>
</dbReference>
<sequence>MIYRPLKLKLTTLKFFEHIYDDLIDSCRLLMKNLGSPVLRHSFLQANQVVDFLSKIGAKLRSSSKATIMLIPRDPVIPLIKAYHEGVPLTKLVPQTTCNKLACFGNLHVIASMENNVTV</sequence>
<accession>A0AAN8TC24</accession>
<reference evidence="1 2" key="1">
    <citation type="submission" date="2024-02" db="EMBL/GenBank/DDBJ databases">
        <title>de novo genome assembly of Solanum bulbocastanum strain 11H21.</title>
        <authorList>
            <person name="Hosaka A.J."/>
        </authorList>
    </citation>
    <scope>NUCLEOTIDE SEQUENCE [LARGE SCALE GENOMIC DNA]</scope>
    <source>
        <tissue evidence="1">Young leaves</tissue>
    </source>
</reference>
<name>A0AAN8TC24_SOLBU</name>
<evidence type="ECO:0000313" key="1">
    <source>
        <dbReference type="EMBL" id="KAK6782212.1"/>
    </source>
</evidence>
<dbReference type="Proteomes" id="UP001371456">
    <property type="component" value="Unassembled WGS sequence"/>
</dbReference>
<evidence type="ECO:0000313" key="2">
    <source>
        <dbReference type="Proteomes" id="UP001371456"/>
    </source>
</evidence>
<protein>
    <submittedName>
        <fullName evidence="1">Uncharacterized protein</fullName>
    </submittedName>
</protein>
<gene>
    <name evidence="1" type="ORF">RDI58_020008</name>
</gene>